<evidence type="ECO:0000259" key="3">
    <source>
        <dbReference type="Pfam" id="PF03972"/>
    </source>
</evidence>
<dbReference type="InterPro" id="IPR042183">
    <property type="entry name" value="MmgE/PrpD_sf_1"/>
</dbReference>
<accession>A0A9X2JY94</accession>
<dbReference type="Gene3D" id="1.10.4100.10">
    <property type="entry name" value="2-methylcitrate dehydratase PrpD"/>
    <property type="match status" value="1"/>
</dbReference>
<feature type="domain" description="MmgE/PrpD C-terminal" evidence="4">
    <location>
        <begin position="292"/>
        <end position="453"/>
    </location>
</feature>
<reference evidence="5" key="1">
    <citation type="submission" date="2022-06" db="EMBL/GenBank/DDBJ databases">
        <title>Sequencing the genomes of 1000 actinobacteria strains.</title>
        <authorList>
            <person name="Klenk H.-P."/>
        </authorList>
    </citation>
    <scope>NUCLEOTIDE SEQUENCE</scope>
    <source>
        <strain evidence="5">DSM 46694</strain>
    </source>
</reference>
<evidence type="ECO:0000259" key="4">
    <source>
        <dbReference type="Pfam" id="PF19305"/>
    </source>
</evidence>
<comment type="caution">
    <text evidence="5">The sequence shown here is derived from an EMBL/GenBank/DDBJ whole genome shotgun (WGS) entry which is preliminary data.</text>
</comment>
<dbReference type="Proteomes" id="UP001139648">
    <property type="component" value="Unassembled WGS sequence"/>
</dbReference>
<comment type="similarity">
    <text evidence="1">Belongs to the PrpD family.</text>
</comment>
<dbReference type="InterPro" id="IPR045336">
    <property type="entry name" value="MmgE_PrpD_N"/>
</dbReference>
<protein>
    <submittedName>
        <fullName evidence="5">2-methylcitrate dehydratase PrpD</fullName>
    </submittedName>
</protein>
<dbReference type="RefSeq" id="WP_253740097.1">
    <property type="nucleotide sequence ID" value="NZ_JAMZEB010000001.1"/>
</dbReference>
<dbReference type="InterPro" id="IPR005656">
    <property type="entry name" value="MmgE_PrpD"/>
</dbReference>
<evidence type="ECO:0000313" key="6">
    <source>
        <dbReference type="Proteomes" id="UP001139648"/>
    </source>
</evidence>
<organism evidence="5 6">
    <name type="scientific">Nonomuraea thailandensis</name>
    <dbReference type="NCBI Taxonomy" id="1188745"/>
    <lineage>
        <taxon>Bacteria</taxon>
        <taxon>Bacillati</taxon>
        <taxon>Actinomycetota</taxon>
        <taxon>Actinomycetes</taxon>
        <taxon>Streptosporangiales</taxon>
        <taxon>Streptosporangiaceae</taxon>
        <taxon>Nonomuraea</taxon>
    </lineage>
</organism>
<dbReference type="EMBL" id="JAMZEB010000001">
    <property type="protein sequence ID" value="MCP2353558.1"/>
    <property type="molecule type" value="Genomic_DNA"/>
</dbReference>
<dbReference type="PANTHER" id="PTHR16943">
    <property type="entry name" value="2-METHYLCITRATE DEHYDRATASE-RELATED"/>
    <property type="match status" value="1"/>
</dbReference>
<dbReference type="Pfam" id="PF03972">
    <property type="entry name" value="MmgE_PrpD_N"/>
    <property type="match status" value="1"/>
</dbReference>
<keyword evidence="6" id="KW-1185">Reference proteome</keyword>
<dbReference type="SUPFAM" id="SSF103378">
    <property type="entry name" value="2-methylcitrate dehydratase PrpD"/>
    <property type="match status" value="1"/>
</dbReference>
<feature type="region of interest" description="Disordered" evidence="2">
    <location>
        <begin position="1"/>
        <end position="25"/>
    </location>
</feature>
<dbReference type="Pfam" id="PF19305">
    <property type="entry name" value="MmgE_PrpD_C"/>
    <property type="match status" value="1"/>
</dbReference>
<dbReference type="InterPro" id="IPR042188">
    <property type="entry name" value="MmgE/PrpD_sf_2"/>
</dbReference>
<dbReference type="InterPro" id="IPR036148">
    <property type="entry name" value="MmgE/PrpD_sf"/>
</dbReference>
<evidence type="ECO:0000256" key="2">
    <source>
        <dbReference type="SAM" id="MobiDB-lite"/>
    </source>
</evidence>
<name>A0A9X2JY94_9ACTN</name>
<evidence type="ECO:0000313" key="5">
    <source>
        <dbReference type="EMBL" id="MCP2353558.1"/>
    </source>
</evidence>
<dbReference type="InterPro" id="IPR045337">
    <property type="entry name" value="MmgE_PrpD_C"/>
</dbReference>
<dbReference type="AlphaFoldDB" id="A0A9X2JY94"/>
<feature type="domain" description="MmgE/PrpD N-terminal" evidence="3">
    <location>
        <begin position="31"/>
        <end position="256"/>
    </location>
</feature>
<evidence type="ECO:0000256" key="1">
    <source>
        <dbReference type="ARBA" id="ARBA00006174"/>
    </source>
</evidence>
<proteinExistence type="inferred from homology"/>
<sequence length="472" mass="49766">MTFDDLSPEPHRPVHGAAASARSTPAPATAALARALTSTSWDLMPPSLRTHALDLITDSVAVIGGGAVNPAMVSLRGAITSSDGPSTVIGPGYAAATRDAVLLNAATITVLQRQDGYSAAIGHPASQLFAALFAIAEQRAIGSRDFLEAFVGGYEVAARVGVSLGGVPPHLHDIGNWVTIGVSAAAASLLSGRDVTCITAAIEGAASLALAFDRYTTAAGATMHHLYPAMAAIEALTIGEAAAAGLSSLPGSLERYYGRHFGRRFDPTALVDGVDTMGWSRYMIGEGYIKLHPSCAHLHGVNDAVAMLIAEERVREKDVEHVDVAVFDDAMRIESSDPHNELAARFSARATVASALRYGHLDDAGLLDSDALASLMRRIEVRHDPSLDRHKPAGRPGRVTVTLKDGRTVSRTVIHPRGTPQVPATRSERSEKARTLLARPYGEARTKEIIAAIQELPSSDSLHDLTATLRIT</sequence>
<dbReference type="PANTHER" id="PTHR16943:SF8">
    <property type="entry name" value="2-METHYLCITRATE DEHYDRATASE"/>
    <property type="match status" value="1"/>
</dbReference>
<dbReference type="GO" id="GO:0016829">
    <property type="term" value="F:lyase activity"/>
    <property type="evidence" value="ECO:0007669"/>
    <property type="project" value="InterPro"/>
</dbReference>
<gene>
    <name evidence="5" type="ORF">HD597_000578</name>
</gene>
<dbReference type="Gene3D" id="3.30.1330.120">
    <property type="entry name" value="2-methylcitrate dehydratase PrpD"/>
    <property type="match status" value="1"/>
</dbReference>